<keyword evidence="8" id="KW-0256">Endoplasmic reticulum</keyword>
<sequence length="375" mass="43093">MQSLISSEGEIWEQQRRYVLKQLRDFGFGKSSMESVIIEEVNDLSRRLVAFNSEPVEGIKNKLSLAVVNSLWNIVAGTRYNQDNPKLRQIAYQVTGAFEEAAKSSGLLATVKWIKYVMPELSGYNAVRRAMNDIVEFVSETIKQHQATYQEDSPRDFIDAYLAEIKSTTDPQSSFYGKAAGIDTTSTTLDWAILYLAKQPEILKKLQKEIDEITGNARQVSFSDRPKMPYTLAVINELLRISIVPFGAPHRVIFDTEFKGVFFPKDTFIFINMHYMHHDPKLWEDPDSFRPERFLSMDEKTVLKIEYLNPFLIGRRQCPGESLAKDTVFLFLTNLVQRFDIMKDPSSPEPTTEPAIQFTITTQPYKVIFNERNLV</sequence>
<evidence type="ECO:0000256" key="9">
    <source>
        <dbReference type="ARBA" id="ARBA00022848"/>
    </source>
</evidence>
<dbReference type="GO" id="GO:0020037">
    <property type="term" value="F:heme binding"/>
    <property type="evidence" value="ECO:0007669"/>
    <property type="project" value="InterPro"/>
</dbReference>
<comment type="caution">
    <text evidence="15">The sequence shown here is derived from an EMBL/GenBank/DDBJ whole genome shotgun (WGS) entry which is preliminary data.</text>
</comment>
<dbReference type="GO" id="GO:0005506">
    <property type="term" value="F:iron ion binding"/>
    <property type="evidence" value="ECO:0007669"/>
    <property type="project" value="InterPro"/>
</dbReference>
<evidence type="ECO:0000256" key="1">
    <source>
        <dbReference type="ARBA" id="ARBA00001971"/>
    </source>
</evidence>
<keyword evidence="16" id="KW-1185">Reference proteome</keyword>
<comment type="function">
    <text evidence="2">May be involved in the metabolism of insect hormones and in the breakdown of synthetic insecticides.</text>
</comment>
<evidence type="ECO:0000256" key="12">
    <source>
        <dbReference type="ARBA" id="ARBA00023033"/>
    </source>
</evidence>
<keyword evidence="6 14" id="KW-0349">Heme</keyword>
<dbReference type="FunFam" id="1.10.630.10:FF:000238">
    <property type="entry name" value="Cytochrome P450 2A6"/>
    <property type="match status" value="1"/>
</dbReference>
<dbReference type="OMA" id="TFIFINM"/>
<keyword evidence="13" id="KW-0472">Membrane</keyword>
<keyword evidence="9" id="KW-0492">Microsome</keyword>
<evidence type="ECO:0000256" key="5">
    <source>
        <dbReference type="ARBA" id="ARBA00010617"/>
    </source>
</evidence>
<reference evidence="15 16" key="1">
    <citation type="journal article" date="2016" name="Genome Biol. Evol.">
        <title>Gene Family Evolution Reflects Adaptation to Soil Environmental Stressors in the Genome of the Collembolan Orchesella cincta.</title>
        <authorList>
            <person name="Faddeeva-Vakhrusheva A."/>
            <person name="Derks M.F."/>
            <person name="Anvar S.Y."/>
            <person name="Agamennone V."/>
            <person name="Suring W."/>
            <person name="Smit S."/>
            <person name="van Straalen N.M."/>
            <person name="Roelofs D."/>
        </authorList>
    </citation>
    <scope>NUCLEOTIDE SEQUENCE [LARGE SCALE GENOMIC DNA]</scope>
    <source>
        <tissue evidence="15">Mixed pool</tissue>
    </source>
</reference>
<evidence type="ECO:0000256" key="10">
    <source>
        <dbReference type="ARBA" id="ARBA00023002"/>
    </source>
</evidence>
<evidence type="ECO:0000313" key="15">
    <source>
        <dbReference type="EMBL" id="ODN01945.1"/>
    </source>
</evidence>
<evidence type="ECO:0000313" key="16">
    <source>
        <dbReference type="Proteomes" id="UP000094527"/>
    </source>
</evidence>
<keyword evidence="7 14" id="KW-0479">Metal-binding</keyword>
<dbReference type="InterPro" id="IPR001128">
    <property type="entry name" value="Cyt_P450"/>
</dbReference>
<dbReference type="OrthoDB" id="1055148at2759"/>
<dbReference type="PRINTS" id="PR00463">
    <property type="entry name" value="EP450I"/>
</dbReference>
<keyword evidence="12" id="KW-0503">Monooxygenase</keyword>
<dbReference type="Pfam" id="PF00067">
    <property type="entry name" value="p450"/>
    <property type="match status" value="1"/>
</dbReference>
<evidence type="ECO:0000256" key="7">
    <source>
        <dbReference type="ARBA" id="ARBA00022723"/>
    </source>
</evidence>
<dbReference type="GO" id="GO:0006805">
    <property type="term" value="P:xenobiotic metabolic process"/>
    <property type="evidence" value="ECO:0007669"/>
    <property type="project" value="TreeGrafter"/>
</dbReference>
<evidence type="ECO:0000256" key="13">
    <source>
        <dbReference type="ARBA" id="ARBA00023136"/>
    </source>
</evidence>
<name>A0A1D2NA34_ORCCI</name>
<dbReference type="InterPro" id="IPR002401">
    <property type="entry name" value="Cyt_P450_E_grp-I"/>
</dbReference>
<dbReference type="GO" id="GO:0006082">
    <property type="term" value="P:organic acid metabolic process"/>
    <property type="evidence" value="ECO:0007669"/>
    <property type="project" value="TreeGrafter"/>
</dbReference>
<dbReference type="PANTHER" id="PTHR24300">
    <property type="entry name" value="CYTOCHROME P450 508A4-RELATED"/>
    <property type="match status" value="1"/>
</dbReference>
<dbReference type="GO" id="GO:0005789">
    <property type="term" value="C:endoplasmic reticulum membrane"/>
    <property type="evidence" value="ECO:0007669"/>
    <property type="project" value="UniProtKB-SubCell"/>
</dbReference>
<evidence type="ECO:0000256" key="4">
    <source>
        <dbReference type="ARBA" id="ARBA00004406"/>
    </source>
</evidence>
<evidence type="ECO:0000256" key="3">
    <source>
        <dbReference type="ARBA" id="ARBA00004174"/>
    </source>
</evidence>
<dbReference type="GO" id="GO:0008395">
    <property type="term" value="F:steroid hydroxylase activity"/>
    <property type="evidence" value="ECO:0007669"/>
    <property type="project" value="TreeGrafter"/>
</dbReference>
<gene>
    <name evidence="15" type="ORF">Ocin01_04746</name>
</gene>
<organism evidence="15 16">
    <name type="scientific">Orchesella cincta</name>
    <name type="common">Springtail</name>
    <name type="synonym">Podura cincta</name>
    <dbReference type="NCBI Taxonomy" id="48709"/>
    <lineage>
        <taxon>Eukaryota</taxon>
        <taxon>Metazoa</taxon>
        <taxon>Ecdysozoa</taxon>
        <taxon>Arthropoda</taxon>
        <taxon>Hexapoda</taxon>
        <taxon>Collembola</taxon>
        <taxon>Entomobryomorpha</taxon>
        <taxon>Entomobryoidea</taxon>
        <taxon>Orchesellidae</taxon>
        <taxon>Orchesellinae</taxon>
        <taxon>Orchesella</taxon>
    </lineage>
</organism>
<comment type="similarity">
    <text evidence="5">Belongs to the cytochrome P450 family.</text>
</comment>
<dbReference type="InterPro" id="IPR036396">
    <property type="entry name" value="Cyt_P450_sf"/>
</dbReference>
<evidence type="ECO:0000256" key="2">
    <source>
        <dbReference type="ARBA" id="ARBA00003690"/>
    </source>
</evidence>
<accession>A0A1D2NA34</accession>
<dbReference type="Gene3D" id="1.10.630.10">
    <property type="entry name" value="Cytochrome P450"/>
    <property type="match status" value="1"/>
</dbReference>
<dbReference type="InterPro" id="IPR050182">
    <property type="entry name" value="Cytochrome_P450_fam2"/>
</dbReference>
<dbReference type="Proteomes" id="UP000094527">
    <property type="component" value="Unassembled WGS sequence"/>
</dbReference>
<feature type="binding site" description="axial binding residue" evidence="14">
    <location>
        <position position="318"/>
    </location>
    <ligand>
        <name>heme</name>
        <dbReference type="ChEBI" id="CHEBI:30413"/>
    </ligand>
    <ligandPart>
        <name>Fe</name>
        <dbReference type="ChEBI" id="CHEBI:18248"/>
    </ligandPart>
</feature>
<keyword evidence="11 14" id="KW-0408">Iron</keyword>
<dbReference type="PANTHER" id="PTHR24300:SF376">
    <property type="entry name" value="CYTOCHROME P450 15A1"/>
    <property type="match status" value="1"/>
</dbReference>
<dbReference type="PRINTS" id="PR00385">
    <property type="entry name" value="P450"/>
</dbReference>
<dbReference type="STRING" id="48709.A0A1D2NA34"/>
<evidence type="ECO:0000256" key="6">
    <source>
        <dbReference type="ARBA" id="ARBA00022617"/>
    </source>
</evidence>
<protein>
    <submittedName>
        <fullName evidence="15">Farnesoate epoxidase</fullName>
    </submittedName>
</protein>
<evidence type="ECO:0000256" key="14">
    <source>
        <dbReference type="PIRSR" id="PIRSR602401-1"/>
    </source>
</evidence>
<keyword evidence="10" id="KW-0560">Oxidoreductase</keyword>
<evidence type="ECO:0000256" key="8">
    <source>
        <dbReference type="ARBA" id="ARBA00022824"/>
    </source>
</evidence>
<dbReference type="GO" id="GO:0016712">
    <property type="term" value="F:oxidoreductase activity, acting on paired donors, with incorporation or reduction of molecular oxygen, reduced flavin or flavoprotein as one donor, and incorporation of one atom of oxygen"/>
    <property type="evidence" value="ECO:0007669"/>
    <property type="project" value="TreeGrafter"/>
</dbReference>
<evidence type="ECO:0000256" key="11">
    <source>
        <dbReference type="ARBA" id="ARBA00023004"/>
    </source>
</evidence>
<dbReference type="EMBL" id="LJIJ01000133">
    <property type="protein sequence ID" value="ODN01945.1"/>
    <property type="molecule type" value="Genomic_DNA"/>
</dbReference>
<comment type="subcellular location">
    <subcellularLocation>
        <location evidence="4">Endoplasmic reticulum membrane</location>
        <topology evidence="4">Peripheral membrane protein</topology>
    </subcellularLocation>
    <subcellularLocation>
        <location evidence="3">Microsome membrane</location>
        <topology evidence="3">Peripheral membrane protein</topology>
    </subcellularLocation>
</comment>
<comment type="cofactor">
    <cofactor evidence="1 14">
        <name>heme</name>
        <dbReference type="ChEBI" id="CHEBI:30413"/>
    </cofactor>
</comment>
<proteinExistence type="inferred from homology"/>
<dbReference type="AlphaFoldDB" id="A0A1D2NA34"/>
<dbReference type="SUPFAM" id="SSF48264">
    <property type="entry name" value="Cytochrome P450"/>
    <property type="match status" value="1"/>
</dbReference>